<dbReference type="OrthoDB" id="1161162at2"/>
<proteinExistence type="predicted"/>
<keyword evidence="1" id="KW-1133">Transmembrane helix</keyword>
<sequence>MNYSIKKKERIVGLFLFVGIVTGIFSIAPAIDSIDYLKEAALNSNQVIIAAIFQFAMSLIYLGIAVLLYPIVKPYSKTLSLGFLSFRIIAVTLSIAGTILMLTVLSLSKDYVGSNTEYILMIQTLADVLKSSRDVVNHIFMILILCSGNIMLYILFIKSKLIPNWVSYWGIIGAILSIIASGLVLFDILGIITFDYILLNTPTAILDLILSAWLIFKGFNKRASL</sequence>
<keyword evidence="1" id="KW-0812">Transmembrane</keyword>
<feature type="transmembrane region" description="Helical" evidence="1">
    <location>
        <begin position="51"/>
        <end position="72"/>
    </location>
</feature>
<dbReference type="RefSeq" id="WP_085516703.1">
    <property type="nucleotide sequence ID" value="NZ_FXAW01000003.1"/>
</dbReference>
<dbReference type="AlphaFoldDB" id="A0A1X7JMH5"/>
<feature type="transmembrane region" description="Helical" evidence="1">
    <location>
        <begin position="12"/>
        <end position="31"/>
    </location>
</feature>
<dbReference type="Proteomes" id="UP000193804">
    <property type="component" value="Unassembled WGS sequence"/>
</dbReference>
<keyword evidence="3" id="KW-1185">Reference proteome</keyword>
<accession>A0A1X7JMH5</accession>
<dbReference type="STRING" id="1028.SAMN05661096_01787"/>
<gene>
    <name evidence="2" type="ORF">SAMN05661096_01787</name>
</gene>
<protein>
    <recommendedName>
        <fullName evidence="4">DUF4386 domain-containing protein</fullName>
    </recommendedName>
</protein>
<feature type="transmembrane region" description="Helical" evidence="1">
    <location>
        <begin position="197"/>
        <end position="216"/>
    </location>
</feature>
<feature type="transmembrane region" description="Helical" evidence="1">
    <location>
        <begin position="84"/>
        <end position="107"/>
    </location>
</feature>
<evidence type="ECO:0008006" key="4">
    <source>
        <dbReference type="Google" id="ProtNLM"/>
    </source>
</evidence>
<dbReference type="EMBL" id="FXAW01000003">
    <property type="protein sequence ID" value="SMG29075.1"/>
    <property type="molecule type" value="Genomic_DNA"/>
</dbReference>
<reference evidence="3" key="1">
    <citation type="submission" date="2017-04" db="EMBL/GenBank/DDBJ databases">
        <authorList>
            <person name="Varghese N."/>
            <person name="Submissions S."/>
        </authorList>
    </citation>
    <scope>NUCLEOTIDE SEQUENCE [LARGE SCALE GENOMIC DNA]</scope>
    <source>
        <strain evidence="3">DSM 4125</strain>
    </source>
</reference>
<feature type="transmembrane region" description="Helical" evidence="1">
    <location>
        <begin position="168"/>
        <end position="191"/>
    </location>
</feature>
<keyword evidence="1" id="KW-0472">Membrane</keyword>
<evidence type="ECO:0000256" key="1">
    <source>
        <dbReference type="SAM" id="Phobius"/>
    </source>
</evidence>
<evidence type="ECO:0000313" key="2">
    <source>
        <dbReference type="EMBL" id="SMG29075.1"/>
    </source>
</evidence>
<dbReference type="Pfam" id="PF14329">
    <property type="entry name" value="DUF4386"/>
    <property type="match status" value="1"/>
</dbReference>
<feature type="transmembrane region" description="Helical" evidence="1">
    <location>
        <begin position="135"/>
        <end position="156"/>
    </location>
</feature>
<name>A0A1X7JMH5_9BACT</name>
<evidence type="ECO:0000313" key="3">
    <source>
        <dbReference type="Proteomes" id="UP000193804"/>
    </source>
</evidence>
<organism evidence="2 3">
    <name type="scientific">Marivirga sericea</name>
    <dbReference type="NCBI Taxonomy" id="1028"/>
    <lineage>
        <taxon>Bacteria</taxon>
        <taxon>Pseudomonadati</taxon>
        <taxon>Bacteroidota</taxon>
        <taxon>Cytophagia</taxon>
        <taxon>Cytophagales</taxon>
        <taxon>Marivirgaceae</taxon>
        <taxon>Marivirga</taxon>
    </lineage>
</organism>
<dbReference type="InterPro" id="IPR025495">
    <property type="entry name" value="DUF4386"/>
</dbReference>